<evidence type="ECO:0000256" key="1">
    <source>
        <dbReference type="SAM" id="Phobius"/>
    </source>
</evidence>
<evidence type="ECO:0000313" key="4">
    <source>
        <dbReference type="Proteomes" id="UP001328733"/>
    </source>
</evidence>
<reference evidence="3 4" key="1">
    <citation type="submission" date="2024-01" db="EMBL/GenBank/DDBJ databases">
        <title>Genomic insights into the taxonomy and metabolism of the cyanobacterium Pannus brasiliensis CCIBt3594.</title>
        <authorList>
            <person name="Machado M."/>
            <person name="Botero N.B."/>
            <person name="Andreote A.P.D."/>
            <person name="Feitosa A.M.T."/>
            <person name="Popin R."/>
            <person name="Sivonen K."/>
            <person name="Fiore M.F."/>
        </authorList>
    </citation>
    <scope>NUCLEOTIDE SEQUENCE [LARGE SCALE GENOMIC DNA]</scope>
    <source>
        <strain evidence="3 4">CCIBt3594</strain>
    </source>
</reference>
<keyword evidence="4" id="KW-1185">Reference proteome</keyword>
<dbReference type="AlphaFoldDB" id="A0AAW9QK65"/>
<dbReference type="EMBL" id="JBAFSM010000001">
    <property type="protein sequence ID" value="MEG3435505.1"/>
    <property type="molecule type" value="Genomic_DNA"/>
</dbReference>
<accession>A0AAW9QK65</accession>
<organism evidence="3 4">
    <name type="scientific">Pannus brasiliensis CCIBt3594</name>
    <dbReference type="NCBI Taxonomy" id="1427578"/>
    <lineage>
        <taxon>Bacteria</taxon>
        <taxon>Bacillati</taxon>
        <taxon>Cyanobacteriota</taxon>
        <taxon>Cyanophyceae</taxon>
        <taxon>Oscillatoriophycideae</taxon>
        <taxon>Chroococcales</taxon>
        <taxon>Microcystaceae</taxon>
        <taxon>Pannus</taxon>
    </lineage>
</organism>
<feature type="domain" description="Inner membrane protein YqiJ N-terminal" evidence="2">
    <location>
        <begin position="30"/>
        <end position="80"/>
    </location>
</feature>
<dbReference type="InterPro" id="IPR048376">
    <property type="entry name" value="YqiJ_N"/>
</dbReference>
<gene>
    <name evidence="3" type="ORF">V0288_00085</name>
</gene>
<feature type="transmembrane region" description="Helical" evidence="1">
    <location>
        <begin position="90"/>
        <end position="113"/>
    </location>
</feature>
<name>A0AAW9QK65_9CHRO</name>
<proteinExistence type="predicted"/>
<feature type="transmembrane region" description="Helical" evidence="1">
    <location>
        <begin position="58"/>
        <end position="84"/>
    </location>
</feature>
<evidence type="ECO:0000259" key="2">
    <source>
        <dbReference type="Pfam" id="PF21001"/>
    </source>
</evidence>
<sequence length="216" mass="23755">MLFHPSNAPYWFLFGIGITLFLFVIFSGMGDDDLDLDGEAESPLDILGFLGFGRVPTLLLLALDLSLWGVIGLFFNVVIAILAYPIPRGIFGWGGIVFLVSLFISFGIGSWLARPLGKIFASFGEDVSSERLIGRIGTVTSRAIPYLVEGRLGQGDVMDSAGNLVTISVALPEWATVIPHYGQRILIIDRQQHSYIAIAKDSSDEDKWIDRVHRPE</sequence>
<keyword evidence="1" id="KW-1133">Transmembrane helix</keyword>
<comment type="caution">
    <text evidence="3">The sequence shown here is derived from an EMBL/GenBank/DDBJ whole genome shotgun (WGS) entry which is preliminary data.</text>
</comment>
<evidence type="ECO:0000313" key="3">
    <source>
        <dbReference type="EMBL" id="MEG3435505.1"/>
    </source>
</evidence>
<protein>
    <submittedName>
        <fullName evidence="3">DUF1449 domain-containing protein</fullName>
    </submittedName>
</protein>
<dbReference type="Pfam" id="PF21001">
    <property type="entry name" value="YqiJ_N"/>
    <property type="match status" value="1"/>
</dbReference>
<keyword evidence="1" id="KW-0472">Membrane</keyword>
<dbReference type="RefSeq" id="WP_332862956.1">
    <property type="nucleotide sequence ID" value="NZ_JBAFSM010000001.1"/>
</dbReference>
<dbReference type="Proteomes" id="UP001328733">
    <property type="component" value="Unassembled WGS sequence"/>
</dbReference>
<feature type="transmembrane region" description="Helical" evidence="1">
    <location>
        <begin position="12"/>
        <end position="29"/>
    </location>
</feature>
<keyword evidence="1" id="KW-0812">Transmembrane</keyword>